<dbReference type="GO" id="GO:0003723">
    <property type="term" value="F:RNA binding"/>
    <property type="evidence" value="ECO:0007669"/>
    <property type="project" value="InterPro"/>
</dbReference>
<dbReference type="GO" id="GO:0016070">
    <property type="term" value="P:RNA metabolic process"/>
    <property type="evidence" value="ECO:0007669"/>
    <property type="project" value="InterPro"/>
</dbReference>
<gene>
    <name evidence="2" type="ORF">HNQ92_004825</name>
</gene>
<protein>
    <recommendedName>
        <fullName evidence="1">Toxin SymE-like domain-containing protein</fullName>
    </recommendedName>
</protein>
<dbReference type="GO" id="GO:0016788">
    <property type="term" value="F:hydrolase activity, acting on ester bonds"/>
    <property type="evidence" value="ECO:0007669"/>
    <property type="project" value="InterPro"/>
</dbReference>
<reference evidence="2 3" key="1">
    <citation type="submission" date="2020-08" db="EMBL/GenBank/DDBJ databases">
        <title>Genomic Encyclopedia of Type Strains, Phase IV (KMG-IV): sequencing the most valuable type-strain genomes for metagenomic binning, comparative biology and taxonomic classification.</title>
        <authorList>
            <person name="Goeker M."/>
        </authorList>
    </citation>
    <scope>NUCLEOTIDE SEQUENCE [LARGE SCALE GENOMIC DNA]</scope>
    <source>
        <strain evidence="2 3">DSM 105074</strain>
    </source>
</reference>
<accession>A0A840TTR4</accession>
<evidence type="ECO:0000313" key="3">
    <source>
        <dbReference type="Proteomes" id="UP000557307"/>
    </source>
</evidence>
<evidence type="ECO:0000259" key="1">
    <source>
        <dbReference type="Pfam" id="PF08845"/>
    </source>
</evidence>
<comment type="caution">
    <text evidence="2">The sequence shown here is derived from an EMBL/GenBank/DDBJ whole genome shotgun (WGS) entry which is preliminary data.</text>
</comment>
<evidence type="ECO:0000313" key="2">
    <source>
        <dbReference type="EMBL" id="MBB5286664.1"/>
    </source>
</evidence>
<sequence>MEAFQTSRLELPSGAILYIVREYTEGTYVRTCYQLESKNPLPFQLSRKLQSKAEKRVKAYQGLVFNPALLLSGSWMAKAGFRVGDQVTVTVDDGLIIITH</sequence>
<dbReference type="InterPro" id="IPR014944">
    <property type="entry name" value="Toxin_SymE-like"/>
</dbReference>
<dbReference type="EMBL" id="JACHGF010000010">
    <property type="protein sequence ID" value="MBB5286664.1"/>
    <property type="molecule type" value="Genomic_DNA"/>
</dbReference>
<feature type="domain" description="Toxin SymE-like" evidence="1">
    <location>
        <begin position="66"/>
        <end position="99"/>
    </location>
</feature>
<dbReference type="GO" id="GO:0005737">
    <property type="term" value="C:cytoplasm"/>
    <property type="evidence" value="ECO:0007669"/>
    <property type="project" value="InterPro"/>
</dbReference>
<organism evidence="2 3">
    <name type="scientific">Rhabdobacter roseus</name>
    <dbReference type="NCBI Taxonomy" id="1655419"/>
    <lineage>
        <taxon>Bacteria</taxon>
        <taxon>Pseudomonadati</taxon>
        <taxon>Bacteroidota</taxon>
        <taxon>Cytophagia</taxon>
        <taxon>Cytophagales</taxon>
        <taxon>Cytophagaceae</taxon>
        <taxon>Rhabdobacter</taxon>
    </lineage>
</organism>
<dbReference type="Pfam" id="PF08845">
    <property type="entry name" value="SymE_toxin"/>
    <property type="match status" value="1"/>
</dbReference>
<name>A0A840TTR4_9BACT</name>
<proteinExistence type="predicted"/>
<keyword evidence="3" id="KW-1185">Reference proteome</keyword>
<dbReference type="AlphaFoldDB" id="A0A840TTR4"/>
<dbReference type="RefSeq" id="WP_184178024.1">
    <property type="nucleotide sequence ID" value="NZ_JACHGF010000010.1"/>
</dbReference>
<dbReference type="Proteomes" id="UP000557307">
    <property type="component" value="Unassembled WGS sequence"/>
</dbReference>